<evidence type="ECO:0000256" key="1">
    <source>
        <dbReference type="SAM" id="MobiDB-lite"/>
    </source>
</evidence>
<feature type="compositionally biased region" description="Basic and acidic residues" evidence="1">
    <location>
        <begin position="217"/>
        <end position="226"/>
    </location>
</feature>
<dbReference type="Proteomes" id="UP000515307">
    <property type="component" value="Plasmid unnamed1"/>
</dbReference>
<dbReference type="KEGG" id="sfiy:F0344_34820"/>
<keyword evidence="2" id="KW-0614">Plasmid</keyword>
<geneLocation type="plasmid" evidence="2 3">
    <name>unnamed1</name>
</geneLocation>
<proteinExistence type="predicted"/>
<name>A0A7G7BWB7_9ACTN</name>
<dbReference type="Pfam" id="PF19748">
    <property type="entry name" value="DUF6235"/>
    <property type="match status" value="1"/>
</dbReference>
<protein>
    <submittedName>
        <fullName evidence="2">Uncharacterized protein</fullName>
    </submittedName>
</protein>
<evidence type="ECO:0000313" key="3">
    <source>
        <dbReference type="Proteomes" id="UP000515307"/>
    </source>
</evidence>
<dbReference type="AlphaFoldDB" id="A0A7G7BWB7"/>
<dbReference type="InterPro" id="IPR046202">
    <property type="entry name" value="DUF6235"/>
</dbReference>
<accession>A0A7G7BWB7</accession>
<reference evidence="3" key="1">
    <citation type="submission" date="2019-10" db="EMBL/GenBank/DDBJ databases">
        <title>Antimicrobial potential of Antarctic Bacteria.</title>
        <authorList>
            <person name="Benaud N."/>
            <person name="Edwards R.J."/>
            <person name="Ferrari B.C."/>
        </authorList>
    </citation>
    <scope>NUCLEOTIDE SEQUENCE [LARGE SCALE GENOMIC DNA]</scope>
    <source>
        <strain evidence="3">NBSH44</strain>
        <plasmid evidence="3">unnamed1</plasmid>
    </source>
</reference>
<organism evidence="2 3">
    <name type="scientific">Streptomyces finlayi</name>
    <dbReference type="NCBI Taxonomy" id="67296"/>
    <lineage>
        <taxon>Bacteria</taxon>
        <taxon>Bacillati</taxon>
        <taxon>Actinomycetota</taxon>
        <taxon>Actinomycetes</taxon>
        <taxon>Kitasatosporales</taxon>
        <taxon>Streptomycetaceae</taxon>
        <taxon>Streptomyces</taxon>
    </lineage>
</organism>
<gene>
    <name evidence="2" type="ORF">F0344_34820</name>
</gene>
<feature type="region of interest" description="Disordered" evidence="1">
    <location>
        <begin position="215"/>
        <end position="235"/>
    </location>
</feature>
<keyword evidence="3" id="KW-1185">Reference proteome</keyword>
<sequence>MLEFSVQAERSVVGFSPVRALLSTGITSLWHEKARQGLRLIAPDDPACAIGEYDGDRFTTVRPHDRIRALHRRRVVRGFREVAQAWVDQLGPCRVDVVDPHLLDEGSRLFFELLVHQVGGTVKVRCATGAADAAGLLPKTVSERDRRIEYLVSAAAQLHATEADFLYSQAAGYLGTGDAWTAERILRAVVRQRPTTTGWKDLELACAMLGRPLGADSRSRGDDRRPAAGPDGLHGPQLRLEGGWELLEKWSTTAGQIARNAAHSALFAVADRTVFGTYEIINDLTQSRDFFVVLRGGLTIKIHIRDIDTFAIAYIGPQDTAPGIDHSTDRSA</sequence>
<evidence type="ECO:0000313" key="2">
    <source>
        <dbReference type="EMBL" id="QNE79632.1"/>
    </source>
</evidence>
<dbReference type="RefSeq" id="WP_185303118.1">
    <property type="nucleotide sequence ID" value="NZ_CP045703.1"/>
</dbReference>
<dbReference type="EMBL" id="CP045703">
    <property type="protein sequence ID" value="QNE79632.1"/>
    <property type="molecule type" value="Genomic_DNA"/>
</dbReference>